<comment type="pathway">
    <text evidence="2">Cell wall biogenesis; lipoteichoic acid biosynthesis.</text>
</comment>
<evidence type="ECO:0000256" key="7">
    <source>
        <dbReference type="SAM" id="Phobius"/>
    </source>
</evidence>
<dbReference type="PANTHER" id="PTHR47371:SF3">
    <property type="entry name" value="PHOSPHOGLYCEROL TRANSFERASE I"/>
    <property type="match status" value="1"/>
</dbReference>
<dbReference type="GO" id="GO:0005886">
    <property type="term" value="C:plasma membrane"/>
    <property type="evidence" value="ECO:0007669"/>
    <property type="project" value="UniProtKB-SubCell"/>
</dbReference>
<evidence type="ECO:0000256" key="3">
    <source>
        <dbReference type="ARBA" id="ARBA00022475"/>
    </source>
</evidence>
<dbReference type="InterPro" id="IPR000917">
    <property type="entry name" value="Sulfatase_N"/>
</dbReference>
<evidence type="ECO:0000313" key="10">
    <source>
        <dbReference type="Proteomes" id="UP000051908"/>
    </source>
</evidence>
<dbReference type="Pfam" id="PF00884">
    <property type="entry name" value="Sulfatase"/>
    <property type="match status" value="1"/>
</dbReference>
<feature type="transmembrane region" description="Helical" evidence="7">
    <location>
        <begin position="70"/>
        <end position="89"/>
    </location>
</feature>
<keyword evidence="5 7" id="KW-1133">Transmembrane helix</keyword>
<gene>
    <name evidence="9" type="ORF">FD33_GL002033</name>
</gene>
<feature type="domain" description="Sulfatase N-terminal" evidence="8">
    <location>
        <begin position="245"/>
        <end position="531"/>
    </location>
</feature>
<dbReference type="GeneID" id="96667710"/>
<dbReference type="OrthoDB" id="243547at2"/>
<sequence length="620" mass="71721">MKKKYSIFFIKLFTVTVIGYLVLMFSSNITIGVLTNYFMEHTKIQLFNFLFLFLMLLFFMSIFNSFWITSAFFIIVNLIIAIINYEKVVYRNEGILPTDLTMINSIDKIFSMVNPVLIFMIIIFIALIFVLFYFLQRNYQMKLGKKFRILIILLSLFSIYGIINMHKEDSAFSKVSDLIINNPMYYDPLMAVKINGPILNFANNYGVSIMDKPRGYSKRNISKIVNRYKKISKKLNKGRRSNNQKVVFILSESFSDPTKVPGIKLNKDPIPYTRSLIEHNVGGNMISDGYGGGTANMEYQALTGLSLGNFAATLPTPYTQLVVSQKKTFTFNNLFDNSIAIHPYFGSLYSRKNVFKKMEFDKFYSLDNNYPKKYSKKIGENPYVSDKESYKYLVSKLRGDNKSQFIQLSTMQNHMPFDKKYYKNNQFKVKGNVSKNESMMIENYSKGINYTDKANKYLLSRLKNVKQNITVVFYGDHLPSIYSHVNLRINSVVMHETPYFIWSNHKKLRNIPYEQYVGTYSFGSEVMKATNSKVTPYGAMIQNISEKLPVIASKVSNTASDPNLPDGGMNLVDAKSRSILRISDMSFKQKKLLRDYQMIQYDLTAGKGYSEEMKFMSRKK</sequence>
<feature type="transmembrane region" description="Helical" evidence="7">
    <location>
        <begin position="147"/>
        <end position="163"/>
    </location>
</feature>
<dbReference type="Gene3D" id="3.40.720.10">
    <property type="entry name" value="Alkaline Phosphatase, subunit A"/>
    <property type="match status" value="1"/>
</dbReference>
<organism evidence="9 10">
    <name type="scientific">Companilactobacillus paralimentarius DSM 13238 = JCM 10415</name>
    <dbReference type="NCBI Taxonomy" id="1122151"/>
    <lineage>
        <taxon>Bacteria</taxon>
        <taxon>Bacillati</taxon>
        <taxon>Bacillota</taxon>
        <taxon>Bacilli</taxon>
        <taxon>Lactobacillales</taxon>
        <taxon>Lactobacillaceae</taxon>
        <taxon>Companilactobacillus</taxon>
    </lineage>
</organism>
<evidence type="ECO:0000256" key="1">
    <source>
        <dbReference type="ARBA" id="ARBA00004651"/>
    </source>
</evidence>
<dbReference type="AlphaFoldDB" id="A0A0R1PMZ5"/>
<dbReference type="InterPro" id="IPR017850">
    <property type="entry name" value="Alkaline_phosphatase_core_sf"/>
</dbReference>
<evidence type="ECO:0000256" key="2">
    <source>
        <dbReference type="ARBA" id="ARBA00004936"/>
    </source>
</evidence>
<keyword evidence="4 7" id="KW-0812">Transmembrane</keyword>
<dbReference type="SUPFAM" id="SSF53649">
    <property type="entry name" value="Alkaline phosphatase-like"/>
    <property type="match status" value="1"/>
</dbReference>
<dbReference type="InterPro" id="IPR050448">
    <property type="entry name" value="OpgB/LTA_synthase_biosynth"/>
</dbReference>
<dbReference type="Proteomes" id="UP000051908">
    <property type="component" value="Unassembled WGS sequence"/>
</dbReference>
<comment type="caution">
    <text evidence="9">The sequence shown here is derived from an EMBL/GenBank/DDBJ whole genome shotgun (WGS) entry which is preliminary data.</text>
</comment>
<dbReference type="CDD" id="cd16015">
    <property type="entry name" value="LTA_synthase"/>
    <property type="match status" value="1"/>
</dbReference>
<keyword evidence="3" id="KW-1003">Cell membrane</keyword>
<evidence type="ECO:0000256" key="6">
    <source>
        <dbReference type="ARBA" id="ARBA00023136"/>
    </source>
</evidence>
<dbReference type="PATRIC" id="fig|1122151.5.peg.2102"/>
<evidence type="ECO:0000259" key="8">
    <source>
        <dbReference type="Pfam" id="PF00884"/>
    </source>
</evidence>
<comment type="subcellular location">
    <subcellularLocation>
        <location evidence="1">Cell membrane</location>
        <topology evidence="1">Multi-pass membrane protein</topology>
    </subcellularLocation>
</comment>
<accession>A0A0R1PMZ5</accession>
<feature type="transmembrane region" description="Helical" evidence="7">
    <location>
        <begin position="12"/>
        <end position="38"/>
    </location>
</feature>
<name>A0A0R1PMZ5_9LACO</name>
<keyword evidence="10" id="KW-1185">Reference proteome</keyword>
<evidence type="ECO:0000256" key="4">
    <source>
        <dbReference type="ARBA" id="ARBA00022692"/>
    </source>
</evidence>
<dbReference type="PANTHER" id="PTHR47371">
    <property type="entry name" value="LIPOTEICHOIC ACID SYNTHASE"/>
    <property type="match status" value="1"/>
</dbReference>
<evidence type="ECO:0000313" key="9">
    <source>
        <dbReference type="EMBL" id="KRL31378.1"/>
    </source>
</evidence>
<dbReference type="GO" id="GO:0016740">
    <property type="term" value="F:transferase activity"/>
    <property type="evidence" value="ECO:0007669"/>
    <property type="project" value="UniProtKB-KW"/>
</dbReference>
<feature type="transmembrane region" description="Helical" evidence="7">
    <location>
        <begin position="44"/>
        <end position="63"/>
    </location>
</feature>
<evidence type="ECO:0000256" key="5">
    <source>
        <dbReference type="ARBA" id="ARBA00022989"/>
    </source>
</evidence>
<feature type="transmembrane region" description="Helical" evidence="7">
    <location>
        <begin position="109"/>
        <end position="135"/>
    </location>
</feature>
<dbReference type="EMBL" id="AZES01000049">
    <property type="protein sequence ID" value="KRL31378.1"/>
    <property type="molecule type" value="Genomic_DNA"/>
</dbReference>
<reference evidence="9 10" key="1">
    <citation type="journal article" date="2015" name="Genome Announc.">
        <title>Expanding the biotechnology potential of lactobacilli through comparative genomics of 213 strains and associated genera.</title>
        <authorList>
            <person name="Sun Z."/>
            <person name="Harris H.M."/>
            <person name="McCann A."/>
            <person name="Guo C."/>
            <person name="Argimon S."/>
            <person name="Zhang W."/>
            <person name="Yang X."/>
            <person name="Jeffery I.B."/>
            <person name="Cooney J.C."/>
            <person name="Kagawa T.F."/>
            <person name="Liu W."/>
            <person name="Song Y."/>
            <person name="Salvetti E."/>
            <person name="Wrobel A."/>
            <person name="Rasinkangas P."/>
            <person name="Parkhill J."/>
            <person name="Rea M.C."/>
            <person name="O'Sullivan O."/>
            <person name="Ritari J."/>
            <person name="Douillard F.P."/>
            <person name="Paul Ross R."/>
            <person name="Yang R."/>
            <person name="Briner A.E."/>
            <person name="Felis G.E."/>
            <person name="de Vos W.M."/>
            <person name="Barrangou R."/>
            <person name="Klaenhammer T.R."/>
            <person name="Caufield P.W."/>
            <person name="Cui Y."/>
            <person name="Zhang H."/>
            <person name="O'Toole P.W."/>
        </authorList>
    </citation>
    <scope>NUCLEOTIDE SEQUENCE [LARGE SCALE GENOMIC DNA]</scope>
    <source>
        <strain evidence="9 10">DSM 13238</strain>
    </source>
</reference>
<proteinExistence type="predicted"/>
<keyword evidence="6 7" id="KW-0472">Membrane</keyword>
<dbReference type="RefSeq" id="WP_025086388.1">
    <property type="nucleotide sequence ID" value="NZ_AZES01000049.1"/>
</dbReference>
<keyword evidence="9" id="KW-0808">Transferase</keyword>
<protein>
    <submittedName>
        <fullName evidence="9">Phosphatidylglycerol--membrane-oligosaccharide glycerophosphotransferase</fullName>
    </submittedName>
</protein>